<keyword evidence="1" id="KW-0479">Metal-binding</keyword>
<dbReference type="InterPro" id="IPR051400">
    <property type="entry name" value="HAD-like_hydrolase"/>
</dbReference>
<sequence length="185" mass="20689">MISYVVWDLGETITTPPPGGMDLKPLNQYKEIKLRENVIEVLKRVENLGLKNAILSNTARSDSAAVKVMLERLGILEMFSYVYATKSELDSSIPQKPDEIVYKNLLQEIGVGAEEAIMVGNTWDTDILGANHVGMHSIFLQNPLVSVRRNWDSKVNNPPWIIPVWDIDSVVEAIELISQSIGSNR</sequence>
<reference evidence="4 5" key="1">
    <citation type="submission" date="2017-08" db="EMBL/GenBank/DDBJ databases">
        <title>Virgibacillus indicus sp. nov. and Virgibacillus profoundi sp. nov, two moderately halophilic bacteria isolated from marine sediment by using the Microfluidic Streak Plate.</title>
        <authorList>
            <person name="Xu B."/>
            <person name="Hu B."/>
            <person name="Wang J."/>
            <person name="Zhu Y."/>
            <person name="Huang L."/>
            <person name="Du W."/>
            <person name="Huang Y."/>
        </authorList>
    </citation>
    <scope>NUCLEOTIDE SEQUENCE [LARGE SCALE GENOMIC DNA]</scope>
    <source>
        <strain evidence="4 5">IO3-P3-H5</strain>
    </source>
</reference>
<dbReference type="EMBL" id="NPOA01000013">
    <property type="protein sequence ID" value="PAV28380.1"/>
    <property type="molecule type" value="Genomic_DNA"/>
</dbReference>
<dbReference type="SUPFAM" id="SSF56784">
    <property type="entry name" value="HAD-like"/>
    <property type="match status" value="1"/>
</dbReference>
<dbReference type="GO" id="GO:0046872">
    <property type="term" value="F:metal ion binding"/>
    <property type="evidence" value="ECO:0007669"/>
    <property type="project" value="UniProtKB-KW"/>
</dbReference>
<keyword evidence="3" id="KW-0460">Magnesium</keyword>
<proteinExistence type="predicted"/>
<evidence type="ECO:0000313" key="5">
    <source>
        <dbReference type="Proteomes" id="UP000218887"/>
    </source>
</evidence>
<dbReference type="Gene3D" id="3.40.50.1000">
    <property type="entry name" value="HAD superfamily/HAD-like"/>
    <property type="match status" value="1"/>
</dbReference>
<comment type="caution">
    <text evidence="4">The sequence shown here is derived from an EMBL/GenBank/DDBJ whole genome shotgun (WGS) entry which is preliminary data.</text>
</comment>
<dbReference type="OrthoDB" id="9809962at2"/>
<dbReference type="PANTHER" id="PTHR46470:SF2">
    <property type="entry name" value="GLYCERALDEHYDE 3-PHOSPHATE PHOSPHATASE"/>
    <property type="match status" value="1"/>
</dbReference>
<evidence type="ECO:0000256" key="3">
    <source>
        <dbReference type="ARBA" id="ARBA00022842"/>
    </source>
</evidence>
<name>A0A2A2IB80_9BACI</name>
<dbReference type="InterPro" id="IPR023214">
    <property type="entry name" value="HAD_sf"/>
</dbReference>
<dbReference type="AlphaFoldDB" id="A0A2A2IB80"/>
<gene>
    <name evidence="4" type="ORF">CIL05_17255</name>
</gene>
<protein>
    <recommendedName>
        <fullName evidence="6">HAD family hydrolase</fullName>
    </recommendedName>
</protein>
<accession>A0A2A2IB80</accession>
<dbReference type="Pfam" id="PF13419">
    <property type="entry name" value="HAD_2"/>
    <property type="match status" value="1"/>
</dbReference>
<dbReference type="GO" id="GO:0016791">
    <property type="term" value="F:phosphatase activity"/>
    <property type="evidence" value="ECO:0007669"/>
    <property type="project" value="TreeGrafter"/>
</dbReference>
<organism evidence="4 5">
    <name type="scientific">Virgibacillus profundi</name>
    <dbReference type="NCBI Taxonomy" id="2024555"/>
    <lineage>
        <taxon>Bacteria</taxon>
        <taxon>Bacillati</taxon>
        <taxon>Bacillota</taxon>
        <taxon>Bacilli</taxon>
        <taxon>Bacillales</taxon>
        <taxon>Bacillaceae</taxon>
        <taxon>Virgibacillus</taxon>
    </lineage>
</organism>
<evidence type="ECO:0008006" key="6">
    <source>
        <dbReference type="Google" id="ProtNLM"/>
    </source>
</evidence>
<keyword evidence="2" id="KW-0378">Hydrolase</keyword>
<dbReference type="InterPro" id="IPR036412">
    <property type="entry name" value="HAD-like_sf"/>
</dbReference>
<evidence type="ECO:0000256" key="2">
    <source>
        <dbReference type="ARBA" id="ARBA00022801"/>
    </source>
</evidence>
<dbReference type="PANTHER" id="PTHR46470">
    <property type="entry name" value="N-ACYLNEURAMINATE-9-PHOSPHATASE"/>
    <property type="match status" value="1"/>
</dbReference>
<dbReference type="Proteomes" id="UP000218887">
    <property type="component" value="Unassembled WGS sequence"/>
</dbReference>
<evidence type="ECO:0000256" key="1">
    <source>
        <dbReference type="ARBA" id="ARBA00022723"/>
    </source>
</evidence>
<keyword evidence="5" id="KW-1185">Reference proteome</keyword>
<evidence type="ECO:0000313" key="4">
    <source>
        <dbReference type="EMBL" id="PAV28380.1"/>
    </source>
</evidence>
<dbReference type="InterPro" id="IPR041492">
    <property type="entry name" value="HAD_2"/>
</dbReference>
<dbReference type="RefSeq" id="WP_095656796.1">
    <property type="nucleotide sequence ID" value="NZ_NPOA01000013.1"/>
</dbReference>